<proteinExistence type="predicted"/>
<dbReference type="AlphaFoldDB" id="A0A8J2K672"/>
<dbReference type="EMBL" id="CAJVCH010074467">
    <property type="protein sequence ID" value="CAG7720864.1"/>
    <property type="molecule type" value="Genomic_DNA"/>
</dbReference>
<feature type="non-terminal residue" evidence="2">
    <location>
        <position position="53"/>
    </location>
</feature>
<gene>
    <name evidence="2" type="ORF">AFUS01_LOCUS10117</name>
</gene>
<dbReference type="Proteomes" id="UP000708208">
    <property type="component" value="Unassembled WGS sequence"/>
</dbReference>
<sequence>AFQRHQRSKVVCVSRLIFSQLYLYQSYHNGQNKEEIGHVRSSDEGSFRKERQK</sequence>
<evidence type="ECO:0000313" key="3">
    <source>
        <dbReference type="Proteomes" id="UP000708208"/>
    </source>
</evidence>
<evidence type="ECO:0000256" key="1">
    <source>
        <dbReference type="SAM" id="MobiDB-lite"/>
    </source>
</evidence>
<organism evidence="2 3">
    <name type="scientific">Allacma fusca</name>
    <dbReference type="NCBI Taxonomy" id="39272"/>
    <lineage>
        <taxon>Eukaryota</taxon>
        <taxon>Metazoa</taxon>
        <taxon>Ecdysozoa</taxon>
        <taxon>Arthropoda</taxon>
        <taxon>Hexapoda</taxon>
        <taxon>Collembola</taxon>
        <taxon>Symphypleona</taxon>
        <taxon>Sminthuridae</taxon>
        <taxon>Allacma</taxon>
    </lineage>
</organism>
<feature type="region of interest" description="Disordered" evidence="1">
    <location>
        <begin position="33"/>
        <end position="53"/>
    </location>
</feature>
<accession>A0A8J2K672</accession>
<feature type="non-terminal residue" evidence="2">
    <location>
        <position position="1"/>
    </location>
</feature>
<protein>
    <submittedName>
        <fullName evidence="2">Uncharacterized protein</fullName>
    </submittedName>
</protein>
<reference evidence="2" key="1">
    <citation type="submission" date="2021-06" db="EMBL/GenBank/DDBJ databases">
        <authorList>
            <person name="Hodson N. C."/>
            <person name="Mongue J. A."/>
            <person name="Jaron S. K."/>
        </authorList>
    </citation>
    <scope>NUCLEOTIDE SEQUENCE</scope>
</reference>
<keyword evidence="3" id="KW-1185">Reference proteome</keyword>
<name>A0A8J2K672_9HEXA</name>
<evidence type="ECO:0000313" key="2">
    <source>
        <dbReference type="EMBL" id="CAG7720864.1"/>
    </source>
</evidence>
<comment type="caution">
    <text evidence="2">The sequence shown here is derived from an EMBL/GenBank/DDBJ whole genome shotgun (WGS) entry which is preliminary data.</text>
</comment>